<dbReference type="Gene3D" id="1.20.5.1700">
    <property type="match status" value="1"/>
</dbReference>
<dbReference type="AlphaFoldDB" id="A0A173U8F9"/>
<dbReference type="EMBL" id="CYXR01000024">
    <property type="protein sequence ID" value="CUN10435.1"/>
    <property type="molecule type" value="Genomic_DNA"/>
</dbReference>
<protein>
    <submittedName>
        <fullName evidence="2">Uncharacterized protein</fullName>
    </submittedName>
</protein>
<feature type="coiled-coil region" evidence="1">
    <location>
        <begin position="153"/>
        <end position="194"/>
    </location>
</feature>
<organism evidence="2 3">
    <name type="scientific">Coprococcus comes</name>
    <dbReference type="NCBI Taxonomy" id="410072"/>
    <lineage>
        <taxon>Bacteria</taxon>
        <taxon>Bacillati</taxon>
        <taxon>Bacillota</taxon>
        <taxon>Clostridia</taxon>
        <taxon>Lachnospirales</taxon>
        <taxon>Lachnospiraceae</taxon>
        <taxon>Coprococcus</taxon>
    </lineage>
</organism>
<keyword evidence="1" id="KW-0175">Coiled coil</keyword>
<name>A0A173U8F9_9FIRM</name>
<proteinExistence type="predicted"/>
<reference evidence="2 3" key="1">
    <citation type="submission" date="2015-09" db="EMBL/GenBank/DDBJ databases">
        <authorList>
            <consortium name="Pathogen Informatics"/>
        </authorList>
    </citation>
    <scope>NUCLEOTIDE SEQUENCE [LARGE SCALE GENOMIC DNA]</scope>
    <source>
        <strain evidence="2 3">2789STDY5834962</strain>
    </source>
</reference>
<dbReference type="Proteomes" id="UP000095727">
    <property type="component" value="Unassembled WGS sequence"/>
</dbReference>
<sequence>MDDKTILKFSEPVVIYLTKESSIPEESVLILDFGKQGSFEYKVENYIYLNHDVIELNQRKMGILIPFQLLKFKEIIHKNPTRKNFEKLQRLLENDILKSIEANVKVGNITQEDATQLLELTRQLYKYLYDNYYEIGGCEDMKPLLDGAMELPLDKYRIRIDELEGKLASEKERADKMSVEAERLRKELEELKKNK</sequence>
<evidence type="ECO:0000313" key="3">
    <source>
        <dbReference type="Proteomes" id="UP000095727"/>
    </source>
</evidence>
<dbReference type="RefSeq" id="WP_156333102.1">
    <property type="nucleotide sequence ID" value="NZ_CYXR01000024.1"/>
</dbReference>
<evidence type="ECO:0000256" key="1">
    <source>
        <dbReference type="SAM" id="Coils"/>
    </source>
</evidence>
<evidence type="ECO:0000313" key="2">
    <source>
        <dbReference type="EMBL" id="CUN10435.1"/>
    </source>
</evidence>
<gene>
    <name evidence="2" type="ORF">ERS852574_02716</name>
</gene>
<accession>A0A173U8F9</accession>